<dbReference type="KEGG" id="cph:Cpha266_2507"/>
<keyword evidence="3" id="KW-1185">Reference proteome</keyword>
<evidence type="ECO:0000313" key="3">
    <source>
        <dbReference type="Proteomes" id="UP000008701"/>
    </source>
</evidence>
<feature type="chain" id="PRO_5002632588" description="Lipoprotein" evidence="1">
    <location>
        <begin position="20"/>
        <end position="312"/>
    </location>
</feature>
<gene>
    <name evidence="2" type="ordered locus">Cpha266_2507</name>
</gene>
<feature type="signal peptide" evidence="1">
    <location>
        <begin position="1"/>
        <end position="19"/>
    </location>
</feature>
<dbReference type="STRING" id="290317.Cpha266_2507"/>
<reference evidence="2 3" key="1">
    <citation type="submission" date="2006-12" db="EMBL/GenBank/DDBJ databases">
        <title>Complete sequence of Chlorobium phaeobacteroides DSM 266.</title>
        <authorList>
            <consortium name="US DOE Joint Genome Institute"/>
            <person name="Copeland A."/>
            <person name="Lucas S."/>
            <person name="Lapidus A."/>
            <person name="Barry K."/>
            <person name="Detter J.C."/>
            <person name="Glavina del Rio T."/>
            <person name="Hammon N."/>
            <person name="Israni S."/>
            <person name="Pitluck S."/>
            <person name="Goltsman E."/>
            <person name="Schmutz J."/>
            <person name="Larimer F."/>
            <person name="Land M."/>
            <person name="Hauser L."/>
            <person name="Mikhailova N."/>
            <person name="Li T."/>
            <person name="Overmann J."/>
            <person name="Bryant D.A."/>
            <person name="Richardson P."/>
        </authorList>
    </citation>
    <scope>NUCLEOTIDE SEQUENCE [LARGE SCALE GENOMIC DNA]</scope>
    <source>
        <strain evidence="2 3">DSM 266</strain>
    </source>
</reference>
<sequence precursor="true">MKRSWMIFFRRGAWLSVLAVMVLLSACSTSQQYVKLAEAGSAYTGAIAAMADKASAIQVESSSYTLLEKRQDLLLNVKGPVLTDSLQSLLNQKNHADAEVIKSNRKTRDVAIHLQKYFAALQALAASTAPADIGTRTDGIIKKLNEAVLAAGGTLPSNVSRLPSVVTLAGKHVTESILKKEFIARKESIRAAVAVLGTNSANIEEKLKSKSKDMNTSRFDGLIESSFTDKKNSLLGAVSDKSVWITLRQKHVYGSAEEKENSTIIDAANKNAETFKEIFLKMTSERDPDVADDEFNRLIDEFKALIVFIQSF</sequence>
<evidence type="ECO:0008006" key="4">
    <source>
        <dbReference type="Google" id="ProtNLM"/>
    </source>
</evidence>
<evidence type="ECO:0000256" key="1">
    <source>
        <dbReference type="SAM" id="SignalP"/>
    </source>
</evidence>
<evidence type="ECO:0000313" key="2">
    <source>
        <dbReference type="EMBL" id="ABL66495.1"/>
    </source>
</evidence>
<organism evidence="2 3">
    <name type="scientific">Chlorobium phaeobacteroides (strain DSM 266 / SMG 266 / 2430)</name>
    <dbReference type="NCBI Taxonomy" id="290317"/>
    <lineage>
        <taxon>Bacteria</taxon>
        <taxon>Pseudomonadati</taxon>
        <taxon>Chlorobiota</taxon>
        <taxon>Chlorobiia</taxon>
        <taxon>Chlorobiales</taxon>
        <taxon>Chlorobiaceae</taxon>
        <taxon>Chlorobium/Pelodictyon group</taxon>
        <taxon>Chlorobium</taxon>
    </lineage>
</organism>
<name>A1BJB8_CHLPD</name>
<dbReference type="PROSITE" id="PS51257">
    <property type="entry name" value="PROKAR_LIPOPROTEIN"/>
    <property type="match status" value="1"/>
</dbReference>
<dbReference type="RefSeq" id="WP_011746272.1">
    <property type="nucleotide sequence ID" value="NC_008639.1"/>
</dbReference>
<dbReference type="Proteomes" id="UP000008701">
    <property type="component" value="Chromosome"/>
</dbReference>
<dbReference type="EMBL" id="CP000492">
    <property type="protein sequence ID" value="ABL66495.1"/>
    <property type="molecule type" value="Genomic_DNA"/>
</dbReference>
<dbReference type="AlphaFoldDB" id="A1BJB8"/>
<protein>
    <recommendedName>
        <fullName evidence="4">Lipoprotein</fullName>
    </recommendedName>
</protein>
<proteinExistence type="predicted"/>
<dbReference type="HOGENOM" id="CLU_890526_0_0_10"/>
<keyword evidence="1" id="KW-0732">Signal</keyword>
<accession>A1BJB8</accession>